<dbReference type="SUPFAM" id="SSF48208">
    <property type="entry name" value="Six-hairpin glycosidases"/>
    <property type="match status" value="1"/>
</dbReference>
<reference evidence="2" key="1">
    <citation type="journal article" date="2020" name="mSystems">
        <title>Genome- and Community-Level Interaction Insights into Carbon Utilization and Element Cycling Functions of Hydrothermarchaeota in Hydrothermal Sediment.</title>
        <authorList>
            <person name="Zhou Z."/>
            <person name="Liu Y."/>
            <person name="Xu W."/>
            <person name="Pan J."/>
            <person name="Luo Z.H."/>
            <person name="Li M."/>
        </authorList>
    </citation>
    <scope>NUCLEOTIDE SEQUENCE [LARGE SCALE GENOMIC DNA]</scope>
    <source>
        <strain evidence="2">SpSt-86</strain>
    </source>
</reference>
<dbReference type="EMBL" id="DTKQ01000047">
    <property type="protein sequence ID" value="HGZ79523.1"/>
    <property type="molecule type" value="Genomic_DNA"/>
</dbReference>
<proteinExistence type="predicted"/>
<name>A0A832I964_9THEM</name>
<dbReference type="GO" id="GO:0005975">
    <property type="term" value="P:carbohydrate metabolic process"/>
    <property type="evidence" value="ECO:0007669"/>
    <property type="project" value="InterPro"/>
</dbReference>
<organism evidence="2">
    <name type="scientific">Pseudothermotoga hypogea</name>
    <dbReference type="NCBI Taxonomy" id="57487"/>
    <lineage>
        <taxon>Bacteria</taxon>
        <taxon>Thermotogati</taxon>
        <taxon>Thermotogota</taxon>
        <taxon>Thermotogae</taxon>
        <taxon>Thermotogales</taxon>
        <taxon>Thermotogaceae</taxon>
        <taxon>Pseudothermotoga</taxon>
    </lineage>
</organism>
<dbReference type="InterPro" id="IPR008928">
    <property type="entry name" value="6-hairpin_glycosidase_sf"/>
</dbReference>
<dbReference type="AlphaFoldDB" id="A0A832I964"/>
<dbReference type="Pfam" id="PF06202">
    <property type="entry name" value="GDE_C"/>
    <property type="match status" value="1"/>
</dbReference>
<gene>
    <name evidence="2" type="ORF">ENW55_06030</name>
</gene>
<dbReference type="InterPro" id="IPR012341">
    <property type="entry name" value="6hp_glycosidase-like_sf"/>
</dbReference>
<protein>
    <recommendedName>
        <fullName evidence="1">Glycogen debranching enzyme C-terminal domain-containing protein</fullName>
    </recommendedName>
</protein>
<dbReference type="InterPro" id="IPR032790">
    <property type="entry name" value="GDE_C"/>
</dbReference>
<evidence type="ECO:0000259" key="1">
    <source>
        <dbReference type="Pfam" id="PF06202"/>
    </source>
</evidence>
<evidence type="ECO:0000313" key="2">
    <source>
        <dbReference type="EMBL" id="HGZ79523.1"/>
    </source>
</evidence>
<accession>A0A832I964</accession>
<feature type="domain" description="Glycogen debranching enzyme C-terminal" evidence="1">
    <location>
        <begin position="317"/>
        <end position="581"/>
    </location>
</feature>
<comment type="caution">
    <text evidence="2">The sequence shown here is derived from an EMBL/GenBank/DDBJ whole genome shotgun (WGS) entry which is preliminary data.</text>
</comment>
<dbReference type="Gene3D" id="1.50.10.10">
    <property type="match status" value="1"/>
</dbReference>
<sequence>MKYAIVDGQVIYEGSNEDYIMSNIELTLRLKNGTPAELFSSKKGLLIEFSKNDLPKPMSCRLWPNGCEFSQRKITWSFFTSPWIRSVLWQIKGMERLTLSFKAPLEKHFKVPFGPAYNFKKPLNVIVEGSNIDLSNLVRIEVLEGKIEDLQRKDETFTLKLSATNKELKLRFSTQKEIVDERAENLSYNQFLKDHVPRNLNELKKSLALFALHTALSNWKDLGKAYAFAAGVNYSFPPRTYFRDSFWTCLSLLDVRADLVREQILILASAVHDDGCPSGVMFLSDEEKMFLAQLKKEYPALAAGVKYENDWWSGHHDSGFLFVLLVSKYVEKTQDVSILKERIDSDTVLEKILKVLRYAENFVENDLFKKPHDCLDWADNVFRDGFVTYDAALHAAAMREASKLLKMMDMREQAEFWESRYLSTRKKFNEVLFDERKGYFVDFIGSYVEDHLALDTVVSIIFDVADNDKARSTLLKMEKFLETRNNPSQPYGDWGVMTVWPHYKKRSHLFGKSAFPYRYHNGSCWPYLSSIYALAKARYDLDHEYPLLSWWRYSLENGWVNLVEYYSPCYPRGSLQQAWSSFAFAMVSQIKS</sequence>